<evidence type="ECO:0000313" key="2">
    <source>
        <dbReference type="Proteomes" id="UP000826195"/>
    </source>
</evidence>
<keyword evidence="2" id="KW-1185">Reference proteome</keyword>
<sequence length="139" mass="15404">MPRGMRTNTPEGLPRYEIDKQQLRVLEDGMPTRDPNSSPSRDRLDYCTDYGRVGGQNPTPGRDDLRFRVLNDNLCSTLTSSLCICEEEEEENDAQSLRLGLTKVHPGGLARCGICGFEGIGVGIPSETKTRIYSAIKDL</sequence>
<evidence type="ECO:0000313" key="1">
    <source>
        <dbReference type="EMBL" id="KAH0568700.1"/>
    </source>
</evidence>
<accession>A0AAV7J6Q5</accession>
<name>A0AAV7J6Q5_COTGL</name>
<reference evidence="1 2" key="1">
    <citation type="journal article" date="2021" name="J. Hered.">
        <title>A chromosome-level genome assembly of the parasitoid wasp, Cotesia glomerata (Hymenoptera: Braconidae).</title>
        <authorList>
            <person name="Pinto B.J."/>
            <person name="Weis J.J."/>
            <person name="Gamble T."/>
            <person name="Ode P.J."/>
            <person name="Paul R."/>
            <person name="Zaspel J.M."/>
        </authorList>
    </citation>
    <scope>NUCLEOTIDE SEQUENCE [LARGE SCALE GENOMIC DNA]</scope>
    <source>
        <strain evidence="1">CgM1</strain>
    </source>
</reference>
<comment type="caution">
    <text evidence="1">The sequence shown here is derived from an EMBL/GenBank/DDBJ whole genome shotgun (WGS) entry which is preliminary data.</text>
</comment>
<gene>
    <name evidence="1" type="ORF">KQX54_021390</name>
</gene>
<dbReference type="EMBL" id="JAHXZJ010000001">
    <property type="protein sequence ID" value="KAH0568700.1"/>
    <property type="molecule type" value="Genomic_DNA"/>
</dbReference>
<protein>
    <submittedName>
        <fullName evidence="1">Uncharacterized protein</fullName>
    </submittedName>
</protein>
<dbReference type="AlphaFoldDB" id="A0AAV7J6Q5"/>
<organism evidence="1 2">
    <name type="scientific">Cotesia glomerata</name>
    <name type="common">Lepidopteran parasitic wasp</name>
    <name type="synonym">Apanteles glomeratus</name>
    <dbReference type="NCBI Taxonomy" id="32391"/>
    <lineage>
        <taxon>Eukaryota</taxon>
        <taxon>Metazoa</taxon>
        <taxon>Ecdysozoa</taxon>
        <taxon>Arthropoda</taxon>
        <taxon>Hexapoda</taxon>
        <taxon>Insecta</taxon>
        <taxon>Pterygota</taxon>
        <taxon>Neoptera</taxon>
        <taxon>Endopterygota</taxon>
        <taxon>Hymenoptera</taxon>
        <taxon>Apocrita</taxon>
        <taxon>Ichneumonoidea</taxon>
        <taxon>Braconidae</taxon>
        <taxon>Microgastrinae</taxon>
        <taxon>Cotesia</taxon>
    </lineage>
</organism>
<dbReference type="Proteomes" id="UP000826195">
    <property type="component" value="Unassembled WGS sequence"/>
</dbReference>
<proteinExistence type="predicted"/>